<keyword evidence="5" id="KW-1278">Translocase</keyword>
<evidence type="ECO:0000256" key="5">
    <source>
        <dbReference type="ARBA" id="ARBA00022967"/>
    </source>
</evidence>
<evidence type="ECO:0000256" key="6">
    <source>
        <dbReference type="ARBA" id="ARBA00022989"/>
    </source>
</evidence>
<gene>
    <name evidence="12" type="primary">ND4L</name>
</gene>
<dbReference type="GO" id="GO:0016020">
    <property type="term" value="C:membrane"/>
    <property type="evidence" value="ECO:0007669"/>
    <property type="project" value="UniProtKB-SubCell"/>
</dbReference>
<keyword evidence="6 11" id="KW-1133">Transmembrane helix</keyword>
<evidence type="ECO:0000256" key="3">
    <source>
        <dbReference type="ARBA" id="ARBA00016612"/>
    </source>
</evidence>
<dbReference type="EMBL" id="JQ743678">
    <property type="protein sequence ID" value="AFI54782.1"/>
    <property type="molecule type" value="Genomic_DNA"/>
</dbReference>
<organism evidence="12">
    <name type="scientific">Urochela quadrinotata</name>
    <name type="common">Four-spotted shield bug</name>
    <dbReference type="NCBI Taxonomy" id="1176167"/>
    <lineage>
        <taxon>Eukaryota</taxon>
        <taxon>Metazoa</taxon>
        <taxon>Ecdysozoa</taxon>
        <taxon>Arthropoda</taxon>
        <taxon>Hexapoda</taxon>
        <taxon>Insecta</taxon>
        <taxon>Pterygota</taxon>
        <taxon>Neoptera</taxon>
        <taxon>Paraneoptera</taxon>
        <taxon>Hemiptera</taxon>
        <taxon>Heteroptera</taxon>
        <taxon>Panheteroptera</taxon>
        <taxon>Pentatomomorpha</taxon>
        <taxon>Pentatomoidea</taxon>
        <taxon>Urostylididae</taxon>
        <taxon>Urochela</taxon>
    </lineage>
</organism>
<evidence type="ECO:0000256" key="1">
    <source>
        <dbReference type="ARBA" id="ARBA00004141"/>
    </source>
</evidence>
<feature type="transmembrane region" description="Helical" evidence="11">
    <location>
        <begin position="21"/>
        <end position="45"/>
    </location>
</feature>
<dbReference type="Gene3D" id="1.10.287.3510">
    <property type="match status" value="1"/>
</dbReference>
<dbReference type="GO" id="GO:0008137">
    <property type="term" value="F:NADH dehydrogenase (ubiquinone) activity"/>
    <property type="evidence" value="ECO:0007669"/>
    <property type="project" value="UniProtKB-EC"/>
</dbReference>
<comment type="similarity">
    <text evidence="2">Belongs to the complex I subunit 4L family.</text>
</comment>
<reference evidence="12" key="1">
    <citation type="journal article" date="2012" name="Kun Chong Fen Lei Xue Bao">
        <title>Sequence and organization of the mitochondrial genome of an urostylidid bug, Urochela quadrinotata Reuter (Hemiptera: Urostylididae).</title>
        <authorList>
            <person name="Dai Y."/>
            <person name="Li H."/>
            <person name="Jiang P."/>
            <person name="Song F."/>
            <person name="Ye Z."/>
            <person name="Yuan Z."/>
            <person name="Dai X."/>
            <person name="Chang J."/>
            <person name="Cai W."/>
        </authorList>
    </citation>
    <scope>NUCLEOTIDE SEQUENCE</scope>
</reference>
<dbReference type="InterPro" id="IPR039428">
    <property type="entry name" value="NUOK/Mnh_C1-like"/>
</dbReference>
<evidence type="ECO:0000256" key="11">
    <source>
        <dbReference type="SAM" id="Phobius"/>
    </source>
</evidence>
<evidence type="ECO:0000256" key="4">
    <source>
        <dbReference type="ARBA" id="ARBA00022692"/>
    </source>
</evidence>
<protein>
    <recommendedName>
        <fullName evidence="3">NADH-ubiquinone oxidoreductase chain 4L</fullName>
    </recommendedName>
    <alternativeName>
        <fullName evidence="9">NADH dehydrogenase subunit 4L</fullName>
    </alternativeName>
</protein>
<evidence type="ECO:0000313" key="12">
    <source>
        <dbReference type="EMBL" id="AFI54782.1"/>
    </source>
</evidence>
<proteinExistence type="inferred from homology"/>
<keyword evidence="4 11" id="KW-0812">Transmembrane</keyword>
<name>L7NZQ3_UROQU</name>
<evidence type="ECO:0000256" key="7">
    <source>
        <dbReference type="ARBA" id="ARBA00023027"/>
    </source>
</evidence>
<sequence length="92" mass="10707">MYLMVFMLVVGMIMFCMNHKHILQTLLVLEYLVLVTFMIMLYMIMNTGYDLFYLLLFLIFTVCEGALGLSILVNMVRSHGNDHLTSMSVLSW</sequence>
<comment type="subcellular location">
    <subcellularLocation>
        <location evidence="1">Membrane</location>
        <topology evidence="1">Multi-pass membrane protein</topology>
    </subcellularLocation>
</comment>
<dbReference type="Pfam" id="PF00420">
    <property type="entry name" value="Oxidored_q2"/>
    <property type="match status" value="1"/>
</dbReference>
<dbReference type="CTD" id="4539"/>
<accession>L7NZQ3</accession>
<geneLocation type="mitochondrion" evidence="12"/>
<dbReference type="GeneID" id="14469206"/>
<evidence type="ECO:0000256" key="8">
    <source>
        <dbReference type="ARBA" id="ARBA00023136"/>
    </source>
</evidence>
<comment type="catalytic activity">
    <reaction evidence="10">
        <text>a ubiquinone + NADH + 5 H(+)(in) = a ubiquinol + NAD(+) + 4 H(+)(out)</text>
        <dbReference type="Rhea" id="RHEA:29091"/>
        <dbReference type="Rhea" id="RHEA-COMP:9565"/>
        <dbReference type="Rhea" id="RHEA-COMP:9566"/>
        <dbReference type="ChEBI" id="CHEBI:15378"/>
        <dbReference type="ChEBI" id="CHEBI:16389"/>
        <dbReference type="ChEBI" id="CHEBI:17976"/>
        <dbReference type="ChEBI" id="CHEBI:57540"/>
        <dbReference type="ChEBI" id="CHEBI:57945"/>
        <dbReference type="EC" id="7.1.1.2"/>
    </reaction>
</comment>
<evidence type="ECO:0000256" key="10">
    <source>
        <dbReference type="ARBA" id="ARBA00049551"/>
    </source>
</evidence>
<dbReference type="RefSeq" id="YP_007374673.1">
    <property type="nucleotide sequence ID" value="NC_020144.1"/>
</dbReference>
<keyword evidence="8 11" id="KW-0472">Membrane</keyword>
<dbReference type="AlphaFoldDB" id="L7NZQ3"/>
<keyword evidence="12" id="KW-0496">Mitochondrion</keyword>
<evidence type="ECO:0000256" key="9">
    <source>
        <dbReference type="ARBA" id="ARBA00031586"/>
    </source>
</evidence>
<keyword evidence="7" id="KW-0520">NAD</keyword>
<evidence type="ECO:0000256" key="2">
    <source>
        <dbReference type="ARBA" id="ARBA00010519"/>
    </source>
</evidence>
<feature type="transmembrane region" description="Helical" evidence="11">
    <location>
        <begin position="51"/>
        <end position="73"/>
    </location>
</feature>